<dbReference type="Pfam" id="PF11256">
    <property type="entry name" value="SAV0927-like"/>
    <property type="match status" value="1"/>
</dbReference>
<keyword evidence="2" id="KW-1185">Reference proteome</keyword>
<gene>
    <name evidence="1" type="ORF">CFK40_07525</name>
</gene>
<sequence>MTNKFKVLLDETVEKEVRYISFMGNFHRYDFAIMDGQEPNKKIIIDLRNNRFAAISKEDFSKEGEIEHSFHVTEMEGDELREFLGEIL</sequence>
<protein>
    <submittedName>
        <fullName evidence="1">Cytoplasmic protein</fullName>
    </submittedName>
</protein>
<dbReference type="InterPro" id="IPR021415">
    <property type="entry name" value="SAV0927-like"/>
</dbReference>
<dbReference type="RefSeq" id="WP_089531724.1">
    <property type="nucleotide sequence ID" value="NZ_CP022437.1"/>
</dbReference>
<accession>A0A221MB54</accession>
<dbReference type="AlphaFoldDB" id="A0A221MB54"/>
<dbReference type="KEGG" id="vne:CFK40_07525"/>
<proteinExistence type="predicted"/>
<dbReference type="EMBL" id="CP022437">
    <property type="protein sequence ID" value="ASN04873.1"/>
    <property type="molecule type" value="Genomic_DNA"/>
</dbReference>
<name>A0A221MB54_9BACI</name>
<dbReference type="Proteomes" id="UP000204391">
    <property type="component" value="Chromosome"/>
</dbReference>
<evidence type="ECO:0000313" key="1">
    <source>
        <dbReference type="EMBL" id="ASN04873.1"/>
    </source>
</evidence>
<dbReference type="OrthoDB" id="2381902at2"/>
<organism evidence="1 2">
    <name type="scientific">Virgibacillus necropolis</name>
    <dbReference type="NCBI Taxonomy" id="163877"/>
    <lineage>
        <taxon>Bacteria</taxon>
        <taxon>Bacillati</taxon>
        <taxon>Bacillota</taxon>
        <taxon>Bacilli</taxon>
        <taxon>Bacillales</taxon>
        <taxon>Bacillaceae</taxon>
        <taxon>Virgibacillus</taxon>
    </lineage>
</organism>
<reference evidence="1 2" key="1">
    <citation type="journal article" date="2003" name="Int. J. Syst. Evol. Microbiol.">
        <title>Virgibacillus carmonensis sp. nov., Virgibacillus necropolis sp. nov. and Virgibacillus picturae sp. nov., three novel species isolated from deteriorated mural paintings, transfer of the species of the genus salibacillus to Virgibacillus, as Virgibacillus marismortui comb. nov. and Virgibacillus salexigens comb. nov., and emended description of the genus Virgibacillus.</title>
        <authorList>
            <person name="Heyrman J."/>
            <person name="Logan N.A."/>
            <person name="Busse H.J."/>
            <person name="Balcaen A."/>
            <person name="Lebbe L."/>
            <person name="Rodriguez-Diaz M."/>
            <person name="Swings J."/>
            <person name="De Vos P."/>
        </authorList>
    </citation>
    <scope>NUCLEOTIDE SEQUENCE [LARGE SCALE GENOMIC DNA]</scope>
    <source>
        <strain evidence="1 2">LMG 19488</strain>
    </source>
</reference>
<evidence type="ECO:0000313" key="2">
    <source>
        <dbReference type="Proteomes" id="UP000204391"/>
    </source>
</evidence>